<organism evidence="2 3">
    <name type="scientific">Galerina marginata (strain CBS 339.88)</name>
    <dbReference type="NCBI Taxonomy" id="685588"/>
    <lineage>
        <taxon>Eukaryota</taxon>
        <taxon>Fungi</taxon>
        <taxon>Dikarya</taxon>
        <taxon>Basidiomycota</taxon>
        <taxon>Agaricomycotina</taxon>
        <taxon>Agaricomycetes</taxon>
        <taxon>Agaricomycetidae</taxon>
        <taxon>Agaricales</taxon>
        <taxon>Agaricineae</taxon>
        <taxon>Strophariaceae</taxon>
        <taxon>Galerina</taxon>
    </lineage>
</organism>
<dbReference type="AlphaFoldDB" id="A0A067SL68"/>
<dbReference type="STRING" id="685588.A0A067SL68"/>
<dbReference type="HOGENOM" id="CLU_060549_0_0_1"/>
<feature type="transmembrane region" description="Helical" evidence="1">
    <location>
        <begin position="268"/>
        <end position="290"/>
    </location>
</feature>
<dbReference type="EMBL" id="KL142392">
    <property type="protein sequence ID" value="KDR71656.1"/>
    <property type="molecule type" value="Genomic_DNA"/>
</dbReference>
<evidence type="ECO:0000313" key="2">
    <source>
        <dbReference type="EMBL" id="KDR71656.1"/>
    </source>
</evidence>
<feature type="transmembrane region" description="Helical" evidence="1">
    <location>
        <begin position="107"/>
        <end position="128"/>
    </location>
</feature>
<keyword evidence="3" id="KW-1185">Reference proteome</keyword>
<proteinExistence type="predicted"/>
<protein>
    <submittedName>
        <fullName evidence="2">Uncharacterized protein</fullName>
    </submittedName>
</protein>
<keyword evidence="1" id="KW-0812">Transmembrane</keyword>
<dbReference type="Proteomes" id="UP000027222">
    <property type="component" value="Unassembled WGS sequence"/>
</dbReference>
<feature type="transmembrane region" description="Helical" evidence="1">
    <location>
        <begin position="181"/>
        <end position="202"/>
    </location>
</feature>
<sequence length="378" mass="41912">MAESVGTSNASLSGSEASQVLNPFTPMAFLPPELASQAVLAGFVVACSLSVLIWDILHHLEDDFHLAFKKRFRFPTAVYFLSRIATLVYLVGKNVQLNSEITHCRAMEYILCGAFVVAHSATSLLFYIRVCAVYGMQRYIVTFFGMSWLIVVAGAAATFTAQEGVHIGPTLYCTSRLRNRFIIATSATDLFNDSLIFIAILYRLSIANLPNGGDSSKRGIWDPVRRLATLQGFTKSFLQDSQIYYLIAVIMNFTTVVTFFAVHHPQDSPFRVVFIFPNTVVVNIMACRVFRNVQFGRHNKVMFTNTIGPMEFRPGVVSESYSMSDTQNRHRSVNLGSQISRSQLSGPLIVSMHSEAFDTDSEKAQGSGVSVTKVVEFS</sequence>
<keyword evidence="1" id="KW-0472">Membrane</keyword>
<gene>
    <name evidence="2" type="ORF">GALMADRAFT_213922</name>
</gene>
<feature type="transmembrane region" description="Helical" evidence="1">
    <location>
        <begin position="77"/>
        <end position="95"/>
    </location>
</feature>
<feature type="transmembrane region" description="Helical" evidence="1">
    <location>
        <begin position="140"/>
        <end position="161"/>
    </location>
</feature>
<name>A0A067SL68_GALM3</name>
<feature type="transmembrane region" description="Helical" evidence="1">
    <location>
        <begin position="243"/>
        <end position="262"/>
    </location>
</feature>
<reference evidence="3" key="1">
    <citation type="journal article" date="2014" name="Proc. Natl. Acad. Sci. U.S.A.">
        <title>Extensive sampling of basidiomycete genomes demonstrates inadequacy of the white-rot/brown-rot paradigm for wood decay fungi.</title>
        <authorList>
            <person name="Riley R."/>
            <person name="Salamov A.A."/>
            <person name="Brown D.W."/>
            <person name="Nagy L.G."/>
            <person name="Floudas D."/>
            <person name="Held B.W."/>
            <person name="Levasseur A."/>
            <person name="Lombard V."/>
            <person name="Morin E."/>
            <person name="Otillar R."/>
            <person name="Lindquist E.A."/>
            <person name="Sun H."/>
            <person name="LaButti K.M."/>
            <person name="Schmutz J."/>
            <person name="Jabbour D."/>
            <person name="Luo H."/>
            <person name="Baker S.E."/>
            <person name="Pisabarro A.G."/>
            <person name="Walton J.D."/>
            <person name="Blanchette R.A."/>
            <person name="Henrissat B."/>
            <person name="Martin F."/>
            <person name="Cullen D."/>
            <person name="Hibbett D.S."/>
            <person name="Grigoriev I.V."/>
        </authorList>
    </citation>
    <scope>NUCLEOTIDE SEQUENCE [LARGE SCALE GENOMIC DNA]</scope>
    <source>
        <strain evidence="3">CBS 339.88</strain>
    </source>
</reference>
<feature type="transmembrane region" description="Helical" evidence="1">
    <location>
        <begin position="34"/>
        <end position="57"/>
    </location>
</feature>
<evidence type="ECO:0000256" key="1">
    <source>
        <dbReference type="SAM" id="Phobius"/>
    </source>
</evidence>
<dbReference type="OrthoDB" id="3038990at2759"/>
<keyword evidence="1" id="KW-1133">Transmembrane helix</keyword>
<accession>A0A067SL68</accession>
<evidence type="ECO:0000313" key="3">
    <source>
        <dbReference type="Proteomes" id="UP000027222"/>
    </source>
</evidence>